<proteinExistence type="predicted"/>
<gene>
    <name evidence="2" type="ORF">ZHAS_00002219</name>
</gene>
<keyword evidence="4" id="KW-1185">Reference proteome</keyword>
<evidence type="ECO:0000313" key="4">
    <source>
        <dbReference type="Proteomes" id="UP000030765"/>
    </source>
</evidence>
<evidence type="ECO:0000313" key="2">
    <source>
        <dbReference type="EMBL" id="KFB35466.1"/>
    </source>
</evidence>
<name>A0A084VBX2_ANOSI</name>
<reference evidence="3" key="2">
    <citation type="submission" date="2020-05" db="UniProtKB">
        <authorList>
            <consortium name="EnsemblMetazoa"/>
        </authorList>
    </citation>
    <scope>IDENTIFICATION</scope>
</reference>
<feature type="compositionally biased region" description="Basic and acidic residues" evidence="1">
    <location>
        <begin position="10"/>
        <end position="19"/>
    </location>
</feature>
<dbReference type="VEuPathDB" id="VectorBase:ASIC002219"/>
<evidence type="ECO:0000256" key="1">
    <source>
        <dbReference type="SAM" id="MobiDB-lite"/>
    </source>
</evidence>
<dbReference type="EnsemblMetazoa" id="ASIC002219-RA">
    <property type="protein sequence ID" value="ASIC002219-PA"/>
    <property type="gene ID" value="ASIC002219"/>
</dbReference>
<accession>A0A084VBX2</accession>
<evidence type="ECO:0000313" key="3">
    <source>
        <dbReference type="EnsemblMetazoa" id="ASIC002219-PA"/>
    </source>
</evidence>
<organism evidence="2">
    <name type="scientific">Anopheles sinensis</name>
    <name type="common">Mosquito</name>
    <dbReference type="NCBI Taxonomy" id="74873"/>
    <lineage>
        <taxon>Eukaryota</taxon>
        <taxon>Metazoa</taxon>
        <taxon>Ecdysozoa</taxon>
        <taxon>Arthropoda</taxon>
        <taxon>Hexapoda</taxon>
        <taxon>Insecta</taxon>
        <taxon>Pterygota</taxon>
        <taxon>Neoptera</taxon>
        <taxon>Endopterygota</taxon>
        <taxon>Diptera</taxon>
        <taxon>Nematocera</taxon>
        <taxon>Culicoidea</taxon>
        <taxon>Culicidae</taxon>
        <taxon>Anophelinae</taxon>
        <taxon>Anopheles</taxon>
    </lineage>
</organism>
<sequence>MSSVSCRPAFAKEQKKTDPPARPPPMAALPPSRQKILRTILRTYLAEGQCVFPRRLRTFLTRLVAQPITVGAHMLCPSDSVEGRGERGGN</sequence>
<dbReference type="Proteomes" id="UP000030765">
    <property type="component" value="Unassembled WGS sequence"/>
</dbReference>
<dbReference type="EMBL" id="ATLV01009808">
    <property type="status" value="NOT_ANNOTATED_CDS"/>
    <property type="molecule type" value="Genomic_DNA"/>
</dbReference>
<dbReference type="AlphaFoldDB" id="A0A084VBX2"/>
<protein>
    <submittedName>
        <fullName evidence="2 3">Uncharacterized protein</fullName>
    </submittedName>
</protein>
<feature type="region of interest" description="Disordered" evidence="1">
    <location>
        <begin position="1"/>
        <end position="30"/>
    </location>
</feature>
<dbReference type="EMBL" id="KE524547">
    <property type="protein sequence ID" value="KFB35466.1"/>
    <property type="molecule type" value="Genomic_DNA"/>
</dbReference>
<reference evidence="2 4" key="1">
    <citation type="journal article" date="2014" name="BMC Genomics">
        <title>Genome sequence of Anopheles sinensis provides insight into genetics basis of mosquito competence for malaria parasites.</title>
        <authorList>
            <person name="Zhou D."/>
            <person name="Zhang D."/>
            <person name="Ding G."/>
            <person name="Shi L."/>
            <person name="Hou Q."/>
            <person name="Ye Y."/>
            <person name="Xu Y."/>
            <person name="Zhou H."/>
            <person name="Xiong C."/>
            <person name="Li S."/>
            <person name="Yu J."/>
            <person name="Hong S."/>
            <person name="Yu X."/>
            <person name="Zou P."/>
            <person name="Chen C."/>
            <person name="Chang X."/>
            <person name="Wang W."/>
            <person name="Lv Y."/>
            <person name="Sun Y."/>
            <person name="Ma L."/>
            <person name="Shen B."/>
            <person name="Zhu C."/>
        </authorList>
    </citation>
    <scope>NUCLEOTIDE SEQUENCE [LARGE SCALE GENOMIC DNA]</scope>
</reference>